<dbReference type="Proteomes" id="UP000218272">
    <property type="component" value="Chromosome SCLO_1"/>
</dbReference>
<dbReference type="SUPFAM" id="SSF52172">
    <property type="entry name" value="CheY-like"/>
    <property type="match status" value="1"/>
</dbReference>
<feature type="domain" description="HTH luxR-type" evidence="2">
    <location>
        <begin position="148"/>
        <end position="213"/>
    </location>
</feature>
<dbReference type="InterPro" id="IPR016032">
    <property type="entry name" value="Sig_transdc_resp-reg_C-effctor"/>
</dbReference>
<name>A0A1E1F550_9SPHN</name>
<accession>A0A1E1F550</accession>
<dbReference type="GO" id="GO:0003677">
    <property type="term" value="F:DNA binding"/>
    <property type="evidence" value="ECO:0007669"/>
    <property type="project" value="UniProtKB-KW"/>
</dbReference>
<evidence type="ECO:0000313" key="4">
    <source>
        <dbReference type="Proteomes" id="UP000218272"/>
    </source>
</evidence>
<evidence type="ECO:0000259" key="2">
    <source>
        <dbReference type="PROSITE" id="PS50043"/>
    </source>
</evidence>
<dbReference type="GO" id="GO:0006355">
    <property type="term" value="P:regulation of DNA-templated transcription"/>
    <property type="evidence" value="ECO:0007669"/>
    <property type="project" value="InterPro"/>
</dbReference>
<dbReference type="SMART" id="SM00421">
    <property type="entry name" value="HTH_LUXR"/>
    <property type="match status" value="1"/>
</dbReference>
<dbReference type="AlphaFoldDB" id="A0A1E1F550"/>
<dbReference type="Gene3D" id="3.40.50.2300">
    <property type="match status" value="1"/>
</dbReference>
<keyword evidence="1" id="KW-0238">DNA-binding</keyword>
<dbReference type="CDD" id="cd06170">
    <property type="entry name" value="LuxR_C_like"/>
    <property type="match status" value="1"/>
</dbReference>
<gene>
    <name evidence="3" type="ORF">SCLO_1025870</name>
</gene>
<dbReference type="RefSeq" id="WP_066515293.1">
    <property type="nucleotide sequence ID" value="NZ_AP017655.1"/>
</dbReference>
<dbReference type="InterPro" id="IPR039420">
    <property type="entry name" value="WalR-like"/>
</dbReference>
<reference evidence="3 4" key="1">
    <citation type="submission" date="2016-10" db="EMBL/GenBank/DDBJ databases">
        <title>Complete Genome Sequence of the Nonylphenol-Degrading Bacterium Sphingobium cloacae JCM 10874T.</title>
        <authorList>
            <person name="Ootsuka M."/>
            <person name="Nishizawa T."/>
            <person name="Ohta H."/>
        </authorList>
    </citation>
    <scope>NUCLEOTIDE SEQUENCE [LARGE SCALE GENOMIC DNA]</scope>
    <source>
        <strain evidence="3 4">JCM 10874</strain>
    </source>
</reference>
<dbReference type="InterPro" id="IPR000792">
    <property type="entry name" value="Tscrpt_reg_LuxR_C"/>
</dbReference>
<dbReference type="EMBL" id="AP017655">
    <property type="protein sequence ID" value="BAV65627.1"/>
    <property type="molecule type" value="Genomic_DNA"/>
</dbReference>
<dbReference type="Pfam" id="PF00196">
    <property type="entry name" value="GerE"/>
    <property type="match status" value="1"/>
</dbReference>
<dbReference type="PANTHER" id="PTHR43214:SF42">
    <property type="entry name" value="TRANSCRIPTIONAL REGULATORY PROTEIN DESR"/>
    <property type="match status" value="1"/>
</dbReference>
<proteinExistence type="predicted"/>
<organism evidence="3 4">
    <name type="scientific">Sphingobium cloacae</name>
    <dbReference type="NCBI Taxonomy" id="120107"/>
    <lineage>
        <taxon>Bacteria</taxon>
        <taxon>Pseudomonadati</taxon>
        <taxon>Pseudomonadota</taxon>
        <taxon>Alphaproteobacteria</taxon>
        <taxon>Sphingomonadales</taxon>
        <taxon>Sphingomonadaceae</taxon>
        <taxon>Sphingobium</taxon>
    </lineage>
</organism>
<dbReference type="InterPro" id="IPR011006">
    <property type="entry name" value="CheY-like_superfamily"/>
</dbReference>
<sequence length="230" mass="24667">MADSIDVIVVARNSITREGLVRILAEENLRVLQSVSSIEEMDIPSGGGPEPIILVEASATEGEGHQLAPIKERMPHAHIVVLADSFDFNGLVSALRQGADGLVVSEISCESLIRTLNLVAMGAKVLPSQLADNLPSFLPQAEQADPGQDLRDIKLSPQETGILRCLVMGYPNKLASRCLQISEPRVKVHVKAVLRKIGVKNRTQAAIWAAHHGLTAFDLPAAENQIAPTA</sequence>
<dbReference type="KEGG" id="sclo:SCLO_1025870"/>
<dbReference type="PROSITE" id="PS50043">
    <property type="entry name" value="HTH_LUXR_2"/>
    <property type="match status" value="1"/>
</dbReference>
<evidence type="ECO:0000313" key="3">
    <source>
        <dbReference type="EMBL" id="BAV65627.1"/>
    </source>
</evidence>
<dbReference type="SUPFAM" id="SSF46894">
    <property type="entry name" value="C-terminal effector domain of the bipartite response regulators"/>
    <property type="match status" value="1"/>
</dbReference>
<evidence type="ECO:0000256" key="1">
    <source>
        <dbReference type="ARBA" id="ARBA00023125"/>
    </source>
</evidence>
<protein>
    <submittedName>
        <fullName evidence="3">CheY-like response regulator</fullName>
    </submittedName>
</protein>
<dbReference type="PANTHER" id="PTHR43214">
    <property type="entry name" value="TWO-COMPONENT RESPONSE REGULATOR"/>
    <property type="match status" value="1"/>
</dbReference>
<keyword evidence="4" id="KW-1185">Reference proteome</keyword>